<dbReference type="EMBL" id="JASWJB010000016">
    <property type="protein sequence ID" value="KAK2612459.1"/>
    <property type="molecule type" value="Genomic_DNA"/>
</dbReference>
<comment type="caution">
    <text evidence="1">The sequence shown here is derived from an EMBL/GenBank/DDBJ whole genome shotgun (WGS) entry which is preliminary data.</text>
</comment>
<evidence type="ECO:0000313" key="2">
    <source>
        <dbReference type="Proteomes" id="UP001251528"/>
    </source>
</evidence>
<reference evidence="1" key="1">
    <citation type="submission" date="2023-06" db="EMBL/GenBank/DDBJ databases">
        <title>Conoideocrella luteorostrata (Hypocreales: Clavicipitaceae), a potential biocontrol fungus for elongate hemlock scale in United States Christmas tree production areas.</title>
        <authorList>
            <person name="Barrett H."/>
            <person name="Lovett B."/>
            <person name="Macias A.M."/>
            <person name="Stajich J.E."/>
            <person name="Kasson M.T."/>
        </authorList>
    </citation>
    <scope>NUCLEOTIDE SEQUENCE</scope>
    <source>
        <strain evidence="1">ARSEF 14590</strain>
    </source>
</reference>
<proteinExistence type="predicted"/>
<evidence type="ECO:0000313" key="1">
    <source>
        <dbReference type="EMBL" id="KAK2612459.1"/>
    </source>
</evidence>
<organism evidence="1 2">
    <name type="scientific">Conoideocrella luteorostrata</name>
    <dbReference type="NCBI Taxonomy" id="1105319"/>
    <lineage>
        <taxon>Eukaryota</taxon>
        <taxon>Fungi</taxon>
        <taxon>Dikarya</taxon>
        <taxon>Ascomycota</taxon>
        <taxon>Pezizomycotina</taxon>
        <taxon>Sordariomycetes</taxon>
        <taxon>Hypocreomycetidae</taxon>
        <taxon>Hypocreales</taxon>
        <taxon>Clavicipitaceae</taxon>
        <taxon>Conoideocrella</taxon>
    </lineage>
</organism>
<keyword evidence="2" id="KW-1185">Reference proteome</keyword>
<dbReference type="Proteomes" id="UP001251528">
    <property type="component" value="Unassembled WGS sequence"/>
</dbReference>
<gene>
    <name evidence="1" type="ORF">QQS21_001563</name>
</gene>
<protein>
    <submittedName>
        <fullName evidence="1">Uncharacterized protein</fullName>
    </submittedName>
</protein>
<dbReference type="AlphaFoldDB" id="A0AAJ0CWV8"/>
<name>A0AAJ0CWV8_9HYPO</name>
<accession>A0AAJ0CWV8</accession>
<sequence>MARREGFTSEVKVTDEVKTAISSWAVVPCNFFPCRRLPQYDVNGFSVPDMASADGHRVAIRNMALFIPVDSRALEASIATQWRLNDAPLPENEESRAQRQRETLVSLGHGAMGKAATSEAAGGRVTGWEATISTHRLGCTMKRRSKRSSWLRGSGFIKSPKLS</sequence>